<dbReference type="Proteomes" id="UP000562395">
    <property type="component" value="Unassembled WGS sequence"/>
</dbReference>
<proteinExistence type="predicted"/>
<comment type="caution">
    <text evidence="2">The sequence shown here is derived from an EMBL/GenBank/DDBJ whole genome shotgun (WGS) entry which is preliminary data.</text>
</comment>
<evidence type="ECO:0000256" key="1">
    <source>
        <dbReference type="SAM" id="Phobius"/>
    </source>
</evidence>
<evidence type="ECO:0008006" key="4">
    <source>
        <dbReference type="Google" id="ProtNLM"/>
    </source>
</evidence>
<protein>
    <recommendedName>
        <fullName evidence="4">Transmembrane anchor protein</fullName>
    </recommendedName>
</protein>
<gene>
    <name evidence="2" type="ORF">GGQ88_002863</name>
</gene>
<evidence type="ECO:0000313" key="3">
    <source>
        <dbReference type="Proteomes" id="UP000562395"/>
    </source>
</evidence>
<organism evidence="2 3">
    <name type="scientific">Novosphingobium hassiacum</name>
    <dbReference type="NCBI Taxonomy" id="173676"/>
    <lineage>
        <taxon>Bacteria</taxon>
        <taxon>Pseudomonadati</taxon>
        <taxon>Pseudomonadota</taxon>
        <taxon>Alphaproteobacteria</taxon>
        <taxon>Sphingomonadales</taxon>
        <taxon>Sphingomonadaceae</taxon>
        <taxon>Novosphingobium</taxon>
    </lineage>
</organism>
<keyword evidence="1" id="KW-1133">Transmembrane helix</keyword>
<keyword evidence="1" id="KW-0812">Transmembrane</keyword>
<keyword evidence="1" id="KW-0472">Membrane</keyword>
<dbReference type="RefSeq" id="WP_183614086.1">
    <property type="nucleotide sequence ID" value="NZ_JACICY010000007.1"/>
</dbReference>
<accession>A0A7W6EX14</accession>
<keyword evidence="3" id="KW-1185">Reference proteome</keyword>
<dbReference type="EMBL" id="JACICY010000007">
    <property type="protein sequence ID" value="MBB3861575.1"/>
    <property type="molecule type" value="Genomic_DNA"/>
</dbReference>
<sequence>MNQTIAPNPVGSIQVAPGTLAKATGGALLAAAAIVVLFVLPAEYGIDPTGVGRLTGIAGMAAGSDAEAPAVEAPAAAPAAAVIPTKTSIVRTGTFRSDEMTLTLAPHSGQEVKAHMQAGDSYVFEWSAKGGPVKVDMHGEKVDAAEGEFTSYWADKTLAGGQGNFTAPFTGTHGWYFRNKGETPVTVKVRTTGFYKDLFLPQG</sequence>
<evidence type="ECO:0000313" key="2">
    <source>
        <dbReference type="EMBL" id="MBB3861575.1"/>
    </source>
</evidence>
<reference evidence="2 3" key="1">
    <citation type="submission" date="2020-08" db="EMBL/GenBank/DDBJ databases">
        <title>Genomic Encyclopedia of Type Strains, Phase IV (KMG-IV): sequencing the most valuable type-strain genomes for metagenomic binning, comparative biology and taxonomic classification.</title>
        <authorList>
            <person name="Goeker M."/>
        </authorList>
    </citation>
    <scope>NUCLEOTIDE SEQUENCE [LARGE SCALE GENOMIC DNA]</scope>
    <source>
        <strain evidence="2 3">DSM 14552</strain>
    </source>
</reference>
<name>A0A7W6EX14_9SPHN</name>
<dbReference type="AlphaFoldDB" id="A0A7W6EX14"/>
<feature type="transmembrane region" description="Helical" evidence="1">
    <location>
        <begin position="20"/>
        <end position="40"/>
    </location>
</feature>